<proteinExistence type="predicted"/>
<dbReference type="AlphaFoldDB" id="A0AAD7IIX5"/>
<keyword evidence="3" id="KW-1185">Reference proteome</keyword>
<evidence type="ECO:0008006" key="4">
    <source>
        <dbReference type="Google" id="ProtNLM"/>
    </source>
</evidence>
<comment type="caution">
    <text evidence="2">The sequence shown here is derived from an EMBL/GenBank/DDBJ whole genome shotgun (WGS) entry which is preliminary data.</text>
</comment>
<feature type="signal peptide" evidence="1">
    <location>
        <begin position="1"/>
        <end position="20"/>
    </location>
</feature>
<accession>A0AAD7IIX5</accession>
<dbReference type="EMBL" id="JARKIB010000088">
    <property type="protein sequence ID" value="KAJ7744196.1"/>
    <property type="molecule type" value="Genomic_DNA"/>
</dbReference>
<organism evidence="2 3">
    <name type="scientific">Mycena metata</name>
    <dbReference type="NCBI Taxonomy" id="1033252"/>
    <lineage>
        <taxon>Eukaryota</taxon>
        <taxon>Fungi</taxon>
        <taxon>Dikarya</taxon>
        <taxon>Basidiomycota</taxon>
        <taxon>Agaricomycotina</taxon>
        <taxon>Agaricomycetes</taxon>
        <taxon>Agaricomycetidae</taxon>
        <taxon>Agaricales</taxon>
        <taxon>Marasmiineae</taxon>
        <taxon>Mycenaceae</taxon>
        <taxon>Mycena</taxon>
    </lineage>
</organism>
<dbReference type="Proteomes" id="UP001215598">
    <property type="component" value="Unassembled WGS sequence"/>
</dbReference>
<evidence type="ECO:0000256" key="1">
    <source>
        <dbReference type="SAM" id="SignalP"/>
    </source>
</evidence>
<gene>
    <name evidence="2" type="ORF">B0H16DRAFT_1560451</name>
</gene>
<name>A0AAD7IIX5_9AGAR</name>
<reference evidence="2" key="1">
    <citation type="submission" date="2023-03" db="EMBL/GenBank/DDBJ databases">
        <title>Massive genome expansion in bonnet fungi (Mycena s.s.) driven by repeated elements and novel gene families across ecological guilds.</title>
        <authorList>
            <consortium name="Lawrence Berkeley National Laboratory"/>
            <person name="Harder C.B."/>
            <person name="Miyauchi S."/>
            <person name="Viragh M."/>
            <person name="Kuo A."/>
            <person name="Thoen E."/>
            <person name="Andreopoulos B."/>
            <person name="Lu D."/>
            <person name="Skrede I."/>
            <person name="Drula E."/>
            <person name="Henrissat B."/>
            <person name="Morin E."/>
            <person name="Kohler A."/>
            <person name="Barry K."/>
            <person name="LaButti K."/>
            <person name="Morin E."/>
            <person name="Salamov A."/>
            <person name="Lipzen A."/>
            <person name="Mereny Z."/>
            <person name="Hegedus B."/>
            <person name="Baldrian P."/>
            <person name="Stursova M."/>
            <person name="Weitz H."/>
            <person name="Taylor A."/>
            <person name="Grigoriev I.V."/>
            <person name="Nagy L.G."/>
            <person name="Martin F."/>
            <person name="Kauserud H."/>
        </authorList>
    </citation>
    <scope>NUCLEOTIDE SEQUENCE</scope>
    <source>
        <strain evidence="2">CBHHK182m</strain>
    </source>
</reference>
<keyword evidence="1" id="KW-0732">Signal</keyword>
<protein>
    <recommendedName>
        <fullName evidence="4">Secreted protein</fullName>
    </recommendedName>
</protein>
<dbReference type="NCBIfam" id="TIGR01053">
    <property type="entry name" value="LSD1"/>
    <property type="match status" value="1"/>
</dbReference>
<evidence type="ECO:0000313" key="3">
    <source>
        <dbReference type="Proteomes" id="UP001215598"/>
    </source>
</evidence>
<sequence length="73" mass="7887">MWSMWPALLAILHIFTPLVLLPQRQRIALRHHSPLDVGVKGKGDVAVAVEFPGIAVELLGASRVRCALCSSSS</sequence>
<feature type="chain" id="PRO_5041955731" description="Secreted protein" evidence="1">
    <location>
        <begin position="21"/>
        <end position="73"/>
    </location>
</feature>
<evidence type="ECO:0000313" key="2">
    <source>
        <dbReference type="EMBL" id="KAJ7744196.1"/>
    </source>
</evidence>